<dbReference type="Proteomes" id="UP000008810">
    <property type="component" value="Chromosome 3"/>
</dbReference>
<dbReference type="Gramene" id="KQJ96193">
    <property type="protein sequence ID" value="KQJ96193"/>
    <property type="gene ID" value="BRADI_3g21463v3"/>
</dbReference>
<keyword evidence="2" id="KW-0812">Transmembrane</keyword>
<organism evidence="3">
    <name type="scientific">Brachypodium distachyon</name>
    <name type="common">Purple false brome</name>
    <name type="synonym">Trachynia distachya</name>
    <dbReference type="NCBI Taxonomy" id="15368"/>
    <lineage>
        <taxon>Eukaryota</taxon>
        <taxon>Viridiplantae</taxon>
        <taxon>Streptophyta</taxon>
        <taxon>Embryophyta</taxon>
        <taxon>Tracheophyta</taxon>
        <taxon>Spermatophyta</taxon>
        <taxon>Magnoliopsida</taxon>
        <taxon>Liliopsida</taxon>
        <taxon>Poales</taxon>
        <taxon>Poaceae</taxon>
        <taxon>BOP clade</taxon>
        <taxon>Pooideae</taxon>
        <taxon>Stipodae</taxon>
        <taxon>Brachypodieae</taxon>
        <taxon>Brachypodium</taxon>
    </lineage>
</organism>
<gene>
    <name evidence="3" type="ORF">BRADI_3g21463v3</name>
</gene>
<proteinExistence type="predicted"/>
<dbReference type="EnsemblPlants" id="KQJ96193">
    <property type="protein sequence ID" value="KQJ96193"/>
    <property type="gene ID" value="BRADI_3g21463v3"/>
</dbReference>
<name>A0A0Q3JCY7_BRADI</name>
<dbReference type="Gramene" id="PNT67144">
    <property type="protein sequence ID" value="PNT67144"/>
    <property type="gene ID" value="BRADI_3g21463v3"/>
</dbReference>
<dbReference type="InParanoid" id="A0A0Q3JCY7"/>
<evidence type="ECO:0000256" key="2">
    <source>
        <dbReference type="SAM" id="Phobius"/>
    </source>
</evidence>
<feature type="transmembrane region" description="Helical" evidence="2">
    <location>
        <begin position="31"/>
        <end position="53"/>
    </location>
</feature>
<reference evidence="4" key="3">
    <citation type="submission" date="2018-08" db="UniProtKB">
        <authorList>
            <consortium name="EnsemblPlants"/>
        </authorList>
    </citation>
    <scope>IDENTIFICATION</scope>
    <source>
        <strain evidence="4">cv. Bd21</strain>
    </source>
</reference>
<protein>
    <submittedName>
        <fullName evidence="3 4">Uncharacterized protein</fullName>
    </submittedName>
</protein>
<dbReference type="Gramene" id="KQJ96191">
    <property type="protein sequence ID" value="KQJ96191"/>
    <property type="gene ID" value="BRADI_3g21463v3"/>
</dbReference>
<evidence type="ECO:0000313" key="5">
    <source>
        <dbReference type="Proteomes" id="UP000008810"/>
    </source>
</evidence>
<evidence type="ECO:0000313" key="3">
    <source>
        <dbReference type="EMBL" id="KQJ96192.1"/>
    </source>
</evidence>
<dbReference type="EMBL" id="CM000882">
    <property type="protein sequence ID" value="PNT67144.1"/>
    <property type="molecule type" value="Genomic_DNA"/>
</dbReference>
<dbReference type="ExpressionAtlas" id="A0A0Q3JCY7">
    <property type="expression patterns" value="baseline and differential"/>
</dbReference>
<keyword evidence="5" id="KW-1185">Reference proteome</keyword>
<evidence type="ECO:0000256" key="1">
    <source>
        <dbReference type="SAM" id="MobiDB-lite"/>
    </source>
</evidence>
<dbReference type="EMBL" id="CM000882">
    <property type="protein sequence ID" value="KQJ96192.1"/>
    <property type="molecule type" value="Genomic_DNA"/>
</dbReference>
<reference evidence="3 4" key="1">
    <citation type="journal article" date="2010" name="Nature">
        <title>Genome sequencing and analysis of the model grass Brachypodium distachyon.</title>
        <authorList>
            <consortium name="International Brachypodium Initiative"/>
        </authorList>
    </citation>
    <scope>NUCLEOTIDE SEQUENCE [LARGE SCALE GENOMIC DNA]</scope>
    <source>
        <strain evidence="3 4">Bd21</strain>
    </source>
</reference>
<keyword evidence="2" id="KW-1133">Transmembrane helix</keyword>
<dbReference type="AlphaFoldDB" id="A0A0Q3JCY7"/>
<dbReference type="EMBL" id="CM000882">
    <property type="protein sequence ID" value="KQJ96193.1"/>
    <property type="molecule type" value="Genomic_DNA"/>
</dbReference>
<keyword evidence="2" id="KW-0472">Membrane</keyword>
<dbReference type="Gramene" id="KQJ96192">
    <property type="protein sequence ID" value="KQJ96192"/>
    <property type="gene ID" value="BRADI_3g21463v3"/>
</dbReference>
<reference evidence="3" key="2">
    <citation type="submission" date="2017-06" db="EMBL/GenBank/DDBJ databases">
        <title>WGS assembly of Brachypodium distachyon.</title>
        <authorList>
            <consortium name="The International Brachypodium Initiative"/>
            <person name="Lucas S."/>
            <person name="Harmon-Smith M."/>
            <person name="Lail K."/>
            <person name="Tice H."/>
            <person name="Grimwood J."/>
            <person name="Bruce D."/>
            <person name="Barry K."/>
            <person name="Shu S."/>
            <person name="Lindquist E."/>
            <person name="Wang M."/>
            <person name="Pitluck S."/>
            <person name="Vogel J.P."/>
            <person name="Garvin D.F."/>
            <person name="Mockler T.C."/>
            <person name="Schmutz J."/>
            <person name="Rokhsar D."/>
            <person name="Bevan M.W."/>
        </authorList>
    </citation>
    <scope>NUCLEOTIDE SEQUENCE</scope>
    <source>
        <strain evidence="3">Bd21</strain>
    </source>
</reference>
<accession>A0A0Q3JCY7</accession>
<dbReference type="EnsemblPlants" id="KQJ96192">
    <property type="protein sequence ID" value="KQJ96192"/>
    <property type="gene ID" value="BRADI_3g21463v3"/>
</dbReference>
<dbReference type="EMBL" id="CM000882">
    <property type="protein sequence ID" value="KQJ96191.1"/>
    <property type="molecule type" value="Genomic_DNA"/>
</dbReference>
<evidence type="ECO:0000313" key="4">
    <source>
        <dbReference type="EnsemblPlants" id="KQJ96191"/>
    </source>
</evidence>
<feature type="region of interest" description="Disordered" evidence="1">
    <location>
        <begin position="89"/>
        <end position="112"/>
    </location>
</feature>
<sequence length="163" mass="17592">MQSDACSVTRALAAQSIPEAGAQRPFFFSPGLFYCGISAYIICRCLFAVLQLFRWALRLVGVSPARCGAGGLSLKVLSLSLSSPGICPSPPPTSSGGVFPRSLPSGRAQSRSATAGDTLPLVLLNVYDLTSDARQRLSLLARLRRLPLRNRMYWTPPSMEMSR</sequence>
<dbReference type="EnsemblPlants" id="KQJ96191">
    <property type="protein sequence ID" value="KQJ96191"/>
    <property type="gene ID" value="BRADI_3g21463v3"/>
</dbReference>
<dbReference type="EnsemblPlants" id="PNT67144">
    <property type="protein sequence ID" value="PNT67144"/>
    <property type="gene ID" value="BRADI_3g21463v3"/>
</dbReference>